<dbReference type="SUPFAM" id="SSF52218">
    <property type="entry name" value="Flavoproteins"/>
    <property type="match status" value="1"/>
</dbReference>
<feature type="domain" description="Flavodoxin-like fold" evidence="3">
    <location>
        <begin position="4"/>
        <end position="183"/>
    </location>
</feature>
<dbReference type="EMBL" id="MKZO01000001">
    <property type="protein sequence ID" value="OLS64997.1"/>
    <property type="molecule type" value="Genomic_DNA"/>
</dbReference>
<evidence type="ECO:0000259" key="3">
    <source>
        <dbReference type="Pfam" id="PF02525"/>
    </source>
</evidence>
<dbReference type="InterPro" id="IPR003680">
    <property type="entry name" value="Flavodoxin_fold"/>
</dbReference>
<dbReference type="Pfam" id="PF02525">
    <property type="entry name" value="Flavodoxin_2"/>
    <property type="match status" value="1"/>
</dbReference>
<dbReference type="Gene3D" id="3.40.50.360">
    <property type="match status" value="1"/>
</dbReference>
<dbReference type="RefSeq" id="WP_075801247.1">
    <property type="nucleotide sequence ID" value="NZ_MKZO01000001.1"/>
</dbReference>
<reference evidence="4 5" key="1">
    <citation type="submission" date="2016-10" db="EMBL/GenBank/DDBJ databases">
        <title>Genome Sequence of Pseudomonas putida GM4FR.</title>
        <authorList>
            <person name="Poehlein A."/>
            <person name="Wemheuer F."/>
            <person name="Hollensteiner J."/>
            <person name="Wemheuer B."/>
        </authorList>
    </citation>
    <scope>NUCLEOTIDE SEQUENCE [LARGE SCALE GENOMIC DNA]</scope>
    <source>
        <strain evidence="4 5">GM4FR</strain>
    </source>
</reference>
<dbReference type="Proteomes" id="UP000186736">
    <property type="component" value="Unassembled WGS sequence"/>
</dbReference>
<dbReference type="PANTHER" id="PTHR10204:SF34">
    <property type="entry name" value="NAD(P)H DEHYDROGENASE [QUINONE] 1 ISOFORM 1"/>
    <property type="match status" value="1"/>
</dbReference>
<name>A0A1Q9RCA2_PSEPU</name>
<keyword evidence="2" id="KW-0560">Oxidoreductase</keyword>
<dbReference type="GO" id="GO:0003955">
    <property type="term" value="F:NAD(P)H dehydrogenase (quinone) activity"/>
    <property type="evidence" value="ECO:0007669"/>
    <property type="project" value="TreeGrafter"/>
</dbReference>
<evidence type="ECO:0000313" key="4">
    <source>
        <dbReference type="EMBL" id="OLS64997.1"/>
    </source>
</evidence>
<protein>
    <recommendedName>
        <fullName evidence="3">Flavodoxin-like fold domain-containing protein</fullName>
    </recommendedName>
</protein>
<sequence>MTQRILILLGHPSSDSFCAALARHYQDSARQAGHEVRTLHLGDLDFDPILRQGYRQPQPLEADLLDAQQAITRATRLVLVFPIWWGGIPALLKGFLDRILLPGFAFRYKPGSPFPEKLLAGRHAHLLVTMDTPPWYYRWVYAMPGLHQMRRTTLAFCGIRPEKTLTFGPLLSSTPRQRQAWLEQTHELALR</sequence>
<comment type="caution">
    <text evidence="4">The sequence shown here is derived from an EMBL/GenBank/DDBJ whole genome shotgun (WGS) entry which is preliminary data.</text>
</comment>
<comment type="similarity">
    <text evidence="1">Belongs to the NAD(P)H dehydrogenase (quinone) family.</text>
</comment>
<dbReference type="PANTHER" id="PTHR10204">
    <property type="entry name" value="NAD P H OXIDOREDUCTASE-RELATED"/>
    <property type="match status" value="1"/>
</dbReference>
<dbReference type="AlphaFoldDB" id="A0A1Q9RCA2"/>
<organism evidence="4 5">
    <name type="scientific">Pseudomonas putida</name>
    <name type="common">Arthrobacter siderocapsulatus</name>
    <dbReference type="NCBI Taxonomy" id="303"/>
    <lineage>
        <taxon>Bacteria</taxon>
        <taxon>Pseudomonadati</taxon>
        <taxon>Pseudomonadota</taxon>
        <taxon>Gammaproteobacteria</taxon>
        <taxon>Pseudomonadales</taxon>
        <taxon>Pseudomonadaceae</taxon>
        <taxon>Pseudomonas</taxon>
    </lineage>
</organism>
<dbReference type="InterPro" id="IPR029039">
    <property type="entry name" value="Flavoprotein-like_sf"/>
</dbReference>
<evidence type="ECO:0000256" key="1">
    <source>
        <dbReference type="ARBA" id="ARBA00006252"/>
    </source>
</evidence>
<dbReference type="OrthoDB" id="9798454at2"/>
<proteinExistence type="inferred from homology"/>
<evidence type="ECO:0000256" key="2">
    <source>
        <dbReference type="ARBA" id="ARBA00023002"/>
    </source>
</evidence>
<evidence type="ECO:0000313" key="5">
    <source>
        <dbReference type="Proteomes" id="UP000186736"/>
    </source>
</evidence>
<gene>
    <name evidence="4" type="ORF">PSEMO_00980</name>
</gene>
<accession>A0A1Q9RCA2</accession>
<dbReference type="GO" id="GO:0005829">
    <property type="term" value="C:cytosol"/>
    <property type="evidence" value="ECO:0007669"/>
    <property type="project" value="TreeGrafter"/>
</dbReference>
<dbReference type="InterPro" id="IPR051545">
    <property type="entry name" value="NAD(P)H_dehydrogenase_qn"/>
</dbReference>